<evidence type="ECO:0000313" key="9">
    <source>
        <dbReference type="Proteomes" id="UP000612893"/>
    </source>
</evidence>
<dbReference type="PROSITE" id="PS51892">
    <property type="entry name" value="SUBTILASE"/>
    <property type="match status" value="1"/>
</dbReference>
<dbReference type="AlphaFoldDB" id="A0A934JYF6"/>
<keyword evidence="9" id="KW-1185">Reference proteome</keyword>
<feature type="domain" description="Peptidase S8/S53" evidence="7">
    <location>
        <begin position="205"/>
        <end position="517"/>
    </location>
</feature>
<dbReference type="InterPro" id="IPR023828">
    <property type="entry name" value="Peptidase_S8_Ser-AS"/>
</dbReference>
<keyword evidence="4" id="KW-0720">Serine protease</keyword>
<reference evidence="8" key="1">
    <citation type="submission" date="2020-10" db="EMBL/GenBank/DDBJ databases">
        <title>Ca. Dormibacterota MAGs.</title>
        <authorList>
            <person name="Montgomery K."/>
        </authorList>
    </citation>
    <scope>NUCLEOTIDE SEQUENCE [LARGE SCALE GENOMIC DNA]</scope>
    <source>
        <strain evidence="8">SC8812_S17_10</strain>
    </source>
</reference>
<dbReference type="InterPro" id="IPR050131">
    <property type="entry name" value="Peptidase_S8_subtilisin-like"/>
</dbReference>
<evidence type="ECO:0000256" key="6">
    <source>
        <dbReference type="SAM" id="SignalP"/>
    </source>
</evidence>
<proteinExistence type="inferred from homology"/>
<dbReference type="Gene3D" id="3.40.50.200">
    <property type="entry name" value="Peptidase S8/S53 domain"/>
    <property type="match status" value="1"/>
</dbReference>
<dbReference type="GO" id="GO:0004252">
    <property type="term" value="F:serine-type endopeptidase activity"/>
    <property type="evidence" value="ECO:0007669"/>
    <property type="project" value="InterPro"/>
</dbReference>
<feature type="chain" id="PRO_5037696227" evidence="6">
    <location>
        <begin position="28"/>
        <end position="1133"/>
    </location>
</feature>
<dbReference type="PRINTS" id="PR00723">
    <property type="entry name" value="SUBTILISIN"/>
</dbReference>
<evidence type="ECO:0000256" key="4">
    <source>
        <dbReference type="ARBA" id="ARBA00022825"/>
    </source>
</evidence>
<name>A0A934JYF6_9BACT</name>
<dbReference type="PANTHER" id="PTHR43806">
    <property type="entry name" value="PEPTIDASE S8"/>
    <property type="match status" value="1"/>
</dbReference>
<dbReference type="Proteomes" id="UP000612893">
    <property type="component" value="Unassembled WGS sequence"/>
</dbReference>
<accession>A0A934JYF6</accession>
<dbReference type="GO" id="GO:0006508">
    <property type="term" value="P:proteolysis"/>
    <property type="evidence" value="ECO:0007669"/>
    <property type="project" value="UniProtKB-KW"/>
</dbReference>
<evidence type="ECO:0000256" key="5">
    <source>
        <dbReference type="PROSITE-ProRule" id="PRU01240"/>
    </source>
</evidence>
<dbReference type="InterPro" id="IPR015500">
    <property type="entry name" value="Peptidase_S8_subtilisin-rel"/>
</dbReference>
<dbReference type="EMBL" id="JAEKNR010000045">
    <property type="protein sequence ID" value="MBJ7597222.1"/>
    <property type="molecule type" value="Genomic_DNA"/>
</dbReference>
<comment type="caution">
    <text evidence="5">Lacks conserved residue(s) required for the propagation of feature annotation.</text>
</comment>
<comment type="caution">
    <text evidence="8">The sequence shown here is derived from an EMBL/GenBank/DDBJ whole genome shotgun (WGS) entry which is preliminary data.</text>
</comment>
<dbReference type="RefSeq" id="WP_338199285.1">
    <property type="nucleotide sequence ID" value="NZ_JAEKNR010000045.1"/>
</dbReference>
<evidence type="ECO:0000313" key="8">
    <source>
        <dbReference type="EMBL" id="MBJ7597222.1"/>
    </source>
</evidence>
<dbReference type="SUPFAM" id="SSF52743">
    <property type="entry name" value="Subtilisin-like"/>
    <property type="match status" value="1"/>
</dbReference>
<dbReference type="PANTHER" id="PTHR43806:SF11">
    <property type="entry name" value="CEREVISIN-RELATED"/>
    <property type="match status" value="1"/>
</dbReference>
<dbReference type="PROSITE" id="PS00138">
    <property type="entry name" value="SUBTILASE_SER"/>
    <property type="match status" value="1"/>
</dbReference>
<evidence type="ECO:0000256" key="3">
    <source>
        <dbReference type="ARBA" id="ARBA00022801"/>
    </source>
</evidence>
<comment type="similarity">
    <text evidence="1 5">Belongs to the peptidase S8 family.</text>
</comment>
<gene>
    <name evidence="8" type="ORF">JF922_03935</name>
</gene>
<keyword evidence="2" id="KW-0645">Protease</keyword>
<evidence type="ECO:0000256" key="1">
    <source>
        <dbReference type="ARBA" id="ARBA00011073"/>
    </source>
</evidence>
<dbReference type="Pfam" id="PF00082">
    <property type="entry name" value="Peptidase_S8"/>
    <property type="match status" value="1"/>
</dbReference>
<evidence type="ECO:0000259" key="7">
    <source>
        <dbReference type="Pfam" id="PF00082"/>
    </source>
</evidence>
<sequence>MRMRPRRLLVSAAIVFLLTAFTGSVNASAAASGYSGGSLGRLSADEIAKLAAQANQRSIIVLKDQHREVPARSGLASRRARAVEADQAEIKDELRTLRAPDVKSFHIVNALTATISRAEVKRLESDPAVRAVVPDLMRPLQLSRTLDAGTVGAASAAAAPAAASQSAVCPSDPGVPLLEPEALQVMHVENQAGDTSPAAHQLGDGSGVKVGIIADGLDPNQADLIRDGRSIVFDFQDFSGYGNGAPTDGREAFLDAGAIAAQGNGVYDLSTFVSPAHPLPPGCNIRIKGVAPGTSLAVMNVAGSAGGFFNSQIIQAIDWAVNVDKVDVLNESLGGLPFPDNSINPVKIANDNAVAAGVTVVVSTGDLGPTNTIQSPSSDPGVIAVGGTTTYRVYRQTTRAGSQLLSGDWENNNITALSSSGTSQFGPRTIDVVAPGDRGWEPCSADRTRFLGCAGQPIWAAGGTSLSAPLTSGTAALVIQAYARTHGGAKPAPDLIKRIIVSTAEDLGAPAEHQGAGLVNTLKAVQLAGSISDANGAPAPGGSTLTVDRTALISTAPAGTPVDFQVAVTNSGATAQTVTPSLAGLGANHVSDDQGSVSLNNSSPAFVDDRGRPAAYQIHQFTVPEGVDYLNGDILWNAQAQSPRGKPGSVVYETVWDPAGSVAAYSLLGQASGHGHIEVRKPAAGTWTAAIWTLQNLATYTGEVRFDYFTQRFENAGTVTPAAQTLAPGETAGFTVSLNSSSEAGDRTASLRLSTGGENDGALPVVVRSLVPTNDSGGSFGGVLTGGATLGQQLTYQFDVPAGKPLLDLAVSLRDPSYPVYGFLVDPSGQPLDVQSTIAGQTAGGVSVFGRNLQFFEKTPAAGRWTAIVRLHQGLDAVNADNFTEPFSGRIGFQSVPVVASGLPTSESTVLAGGRPATATIQVTNSGNSTKDFFVDPRLSQKAFLQVLGYQNIDVPLPLSLAAQPYFVVPPNSDLFEVVAQSTVPVQMEVSQSFGDPDVLGTPLGGNFNLAMASAPELAPAHWFAIPEGQGPFPAGGIGTATVTLSGAVNTNAFDSAVTSSTGNAWFQAAIDNTAAYAPLRLAPGQTGTITVTITPDAPKGTVVDGFVGVETVNNFTGSGDEIVSLPYRYTVG</sequence>
<feature type="signal peptide" evidence="6">
    <location>
        <begin position="1"/>
        <end position="27"/>
    </location>
</feature>
<evidence type="ECO:0000256" key="2">
    <source>
        <dbReference type="ARBA" id="ARBA00022670"/>
    </source>
</evidence>
<organism evidence="8 9">
    <name type="scientific">Candidatus Nephthysia bennettiae</name>
    <dbReference type="NCBI Taxonomy" id="3127016"/>
    <lineage>
        <taxon>Bacteria</taxon>
        <taxon>Bacillati</taxon>
        <taxon>Candidatus Dormiibacterota</taxon>
        <taxon>Candidatus Dormibacteria</taxon>
        <taxon>Candidatus Dormibacterales</taxon>
        <taxon>Candidatus Dormibacteraceae</taxon>
        <taxon>Candidatus Nephthysia</taxon>
    </lineage>
</organism>
<keyword evidence="6" id="KW-0732">Signal</keyword>
<keyword evidence="3" id="KW-0378">Hydrolase</keyword>
<dbReference type="InterPro" id="IPR000209">
    <property type="entry name" value="Peptidase_S8/S53_dom"/>
</dbReference>
<protein>
    <submittedName>
        <fullName evidence="8">S8 family serine peptidase</fullName>
    </submittedName>
</protein>
<dbReference type="InterPro" id="IPR036852">
    <property type="entry name" value="Peptidase_S8/S53_dom_sf"/>
</dbReference>